<evidence type="ECO:0000256" key="1">
    <source>
        <dbReference type="ARBA" id="ARBA00022741"/>
    </source>
</evidence>
<evidence type="ECO:0000313" key="5">
    <source>
        <dbReference type="EMBL" id="CCE64145.1"/>
    </source>
</evidence>
<organism evidence="5 6">
    <name type="scientific">Tetrapisispora phaffii (strain ATCC 24235 / CBS 4417 / NBRC 1672 / NRRL Y-8282 / UCD 70-5)</name>
    <name type="common">Yeast</name>
    <name type="synonym">Fabospora phaffii</name>
    <dbReference type="NCBI Taxonomy" id="1071381"/>
    <lineage>
        <taxon>Eukaryota</taxon>
        <taxon>Fungi</taxon>
        <taxon>Dikarya</taxon>
        <taxon>Ascomycota</taxon>
        <taxon>Saccharomycotina</taxon>
        <taxon>Saccharomycetes</taxon>
        <taxon>Saccharomycetales</taxon>
        <taxon>Saccharomycetaceae</taxon>
        <taxon>Tetrapisispora</taxon>
    </lineage>
</organism>
<dbReference type="HOGENOM" id="CLU_027147_2_0_1"/>
<dbReference type="KEGG" id="tpf:TPHA_0G03040"/>
<evidence type="ECO:0000256" key="3">
    <source>
        <dbReference type="ARBA" id="ARBA00025768"/>
    </source>
</evidence>
<evidence type="ECO:0000313" key="6">
    <source>
        <dbReference type="Proteomes" id="UP000005666"/>
    </source>
</evidence>
<accession>G8BW67</accession>
<dbReference type="GO" id="GO:0005737">
    <property type="term" value="C:cytoplasm"/>
    <property type="evidence" value="ECO:0007669"/>
    <property type="project" value="EnsemblFungi"/>
</dbReference>
<dbReference type="eggNOG" id="KOG3062">
    <property type="taxonomic scope" value="Eukaryota"/>
</dbReference>
<dbReference type="GO" id="GO:0006357">
    <property type="term" value="P:regulation of transcription by RNA polymerase II"/>
    <property type="evidence" value="ECO:0007669"/>
    <property type="project" value="EnsemblFungi"/>
</dbReference>
<dbReference type="GO" id="GO:0003682">
    <property type="term" value="F:chromatin binding"/>
    <property type="evidence" value="ECO:0007669"/>
    <property type="project" value="EnsemblFungi"/>
</dbReference>
<dbReference type="Pfam" id="PF08433">
    <property type="entry name" value="KTI12"/>
    <property type="match status" value="1"/>
</dbReference>
<dbReference type="GO" id="GO:0005634">
    <property type="term" value="C:nucleus"/>
    <property type="evidence" value="ECO:0007669"/>
    <property type="project" value="EnsemblFungi"/>
</dbReference>
<dbReference type="SUPFAM" id="SSF52540">
    <property type="entry name" value="P-loop containing nucleoside triphosphate hydrolases"/>
    <property type="match status" value="1"/>
</dbReference>
<dbReference type="InterPro" id="IPR027417">
    <property type="entry name" value="P-loop_NTPase"/>
</dbReference>
<dbReference type="STRING" id="1071381.G8BW67"/>
<dbReference type="OrthoDB" id="9972657at2759"/>
<dbReference type="OMA" id="THSRWDK"/>
<keyword evidence="2" id="KW-0067">ATP-binding</keyword>
<keyword evidence="1" id="KW-0547">Nucleotide-binding</keyword>
<dbReference type="FunFam" id="3.40.50.300:FF:000827">
    <property type="entry name" value="KTI12 chromatin-associated homolog"/>
    <property type="match status" value="1"/>
</dbReference>
<dbReference type="EMBL" id="HE612862">
    <property type="protein sequence ID" value="CCE64145.1"/>
    <property type="molecule type" value="Genomic_DNA"/>
</dbReference>
<evidence type="ECO:0000256" key="4">
    <source>
        <dbReference type="ARBA" id="ARBA00063730"/>
    </source>
</evidence>
<gene>
    <name evidence="5" type="primary">TPHA0G03040</name>
    <name evidence="5" type="ordered locus">TPHA_0G03040</name>
</gene>
<proteinExistence type="inferred from homology"/>
<keyword evidence="6" id="KW-1185">Reference proteome</keyword>
<reference evidence="5 6" key="1">
    <citation type="journal article" date="2011" name="Proc. Natl. Acad. Sci. U.S.A.">
        <title>Evolutionary erosion of yeast sex chromosomes by mating-type switching accidents.</title>
        <authorList>
            <person name="Gordon J.L."/>
            <person name="Armisen D."/>
            <person name="Proux-Wera E."/>
            <person name="Oheigeartaigh S.S."/>
            <person name="Byrne K.P."/>
            <person name="Wolfe K.H."/>
        </authorList>
    </citation>
    <scope>NUCLEOTIDE SEQUENCE [LARGE SCALE GENOMIC DNA]</scope>
    <source>
        <strain evidence="6">ATCC 24235 / CBS 4417 / NBRC 1672 / NRRL Y-8282 / UCD 70-5</strain>
    </source>
</reference>
<name>G8BW67_TETPH</name>
<comment type="subunit">
    <text evidence="4">Interacts with the elongator complex.</text>
</comment>
<dbReference type="GO" id="GO:0005524">
    <property type="term" value="F:ATP binding"/>
    <property type="evidence" value="ECO:0007669"/>
    <property type="project" value="UniProtKB-KW"/>
</dbReference>
<dbReference type="GeneID" id="11535916"/>
<dbReference type="RefSeq" id="XP_003686579.1">
    <property type="nucleotide sequence ID" value="XM_003686531.1"/>
</dbReference>
<sequence length="308" mass="35348">MPLILFSGYPCSGKTTKAKELIELLEEKIKNEPALSKYKIVYHSDETLGIKHENYANSHDERKLRSEIMSAVKRDLSKTNIVIVDSLNYIKGFRYQLHCEVKNSSSTFCLIQTMCPVDVILEWNTNSPNPWDETLLTQLIQRYEEPNGLSRWDSPLFAILSNQDTAKEYFNDISSAIFTSSKSLNNRDPLSRAFQKPNSVTLLKPASQTNFMQMLDMETTRVVKTIMNEVKIAQSIGSKYSPRIIVSEDVKDINEDGCVYVDLPVSGVTLPLLQRLKRQFISLNKVRDMEKDRIVHLFADYLTKHLNE</sequence>
<evidence type="ECO:0008006" key="7">
    <source>
        <dbReference type="Google" id="ProtNLM"/>
    </source>
</evidence>
<dbReference type="Proteomes" id="UP000005666">
    <property type="component" value="Chromosome 7"/>
</dbReference>
<comment type="similarity">
    <text evidence="3">Belongs to the KTI12 family.</text>
</comment>
<evidence type="ECO:0000256" key="2">
    <source>
        <dbReference type="ARBA" id="ARBA00022840"/>
    </source>
</evidence>
<dbReference type="AlphaFoldDB" id="G8BW67"/>
<dbReference type="Gene3D" id="3.40.50.300">
    <property type="entry name" value="P-loop containing nucleotide triphosphate hydrolases"/>
    <property type="match status" value="1"/>
</dbReference>
<dbReference type="GO" id="GO:0002098">
    <property type="term" value="P:tRNA wobble uridine modification"/>
    <property type="evidence" value="ECO:0007669"/>
    <property type="project" value="EnsemblFungi"/>
</dbReference>
<dbReference type="PANTHER" id="PTHR12435">
    <property type="match status" value="1"/>
</dbReference>
<dbReference type="InterPro" id="IPR013641">
    <property type="entry name" value="KTI12/PSTK"/>
</dbReference>
<protein>
    <recommendedName>
        <fullName evidence="7">Protein KTI12</fullName>
    </recommendedName>
</protein>